<gene>
    <name evidence="1" type="ORF">JJB79_16545</name>
</gene>
<protein>
    <submittedName>
        <fullName evidence="1">Uncharacterized protein</fullName>
    </submittedName>
</protein>
<evidence type="ECO:0000313" key="2">
    <source>
        <dbReference type="Proteomes" id="UP000809137"/>
    </source>
</evidence>
<dbReference type="Proteomes" id="UP000809137">
    <property type="component" value="Unassembled WGS sequence"/>
</dbReference>
<proteinExistence type="predicted"/>
<sequence length="144" mass="15882">MAYKLYFQYANGSRSHMLSTGSRRDAQQHLDYLLSEAEPRSLAQQIIIMYGSEIIMEVSPTLDDDGIRALPRWRKAGNTQQMHNPVTASIYMPSAARDFLLLAGEGNLAAGMRKIMLETGRPEITAAYMADTAGNSETAAQPVN</sequence>
<organism evidence="1 2">
    <name type="scientific">Pantoea eucrina</name>
    <dbReference type="NCBI Taxonomy" id="472693"/>
    <lineage>
        <taxon>Bacteria</taxon>
        <taxon>Pseudomonadati</taxon>
        <taxon>Pseudomonadota</taxon>
        <taxon>Gammaproteobacteria</taxon>
        <taxon>Enterobacterales</taxon>
        <taxon>Erwiniaceae</taxon>
        <taxon>Pantoea</taxon>
    </lineage>
</organism>
<dbReference type="EMBL" id="JAFCXS010000015">
    <property type="protein sequence ID" value="MBM0749000.1"/>
    <property type="molecule type" value="Genomic_DNA"/>
</dbReference>
<reference evidence="1 2" key="1">
    <citation type="submission" date="2021-01" db="EMBL/GenBank/DDBJ databases">
        <title>Complete genome sequence of Pantoea eucrina OB49, a heavy metal tolerant bacterium with PGPR potential isolated from wheat in Algeria.</title>
        <authorList>
            <person name="Lekired A."/>
            <person name="Ouzari I.H."/>
        </authorList>
    </citation>
    <scope>NUCLEOTIDE SEQUENCE [LARGE SCALE GENOMIC DNA]</scope>
    <source>
        <strain evidence="1 2">OB49</strain>
    </source>
</reference>
<accession>A0ABS1ZAM6</accession>
<comment type="caution">
    <text evidence="1">The sequence shown here is derived from an EMBL/GenBank/DDBJ whole genome shotgun (WGS) entry which is preliminary data.</text>
</comment>
<dbReference type="RefSeq" id="WP_040113250.1">
    <property type="nucleotide sequence ID" value="NZ_JAFCXS010000015.1"/>
</dbReference>
<keyword evidence="2" id="KW-1185">Reference proteome</keyword>
<evidence type="ECO:0000313" key="1">
    <source>
        <dbReference type="EMBL" id="MBM0749000.1"/>
    </source>
</evidence>
<name>A0ABS1ZAM6_9GAMM</name>